<dbReference type="InterPro" id="IPR010982">
    <property type="entry name" value="Lambda_DNA-bd_dom_sf"/>
</dbReference>
<dbReference type="SMART" id="SM00354">
    <property type="entry name" value="HTH_LACI"/>
    <property type="match status" value="1"/>
</dbReference>
<proteinExistence type="predicted"/>
<organism evidence="5 6">
    <name type="scientific">Agromyces mediolanus</name>
    <name type="common">Corynebacterium mediolanum</name>
    <dbReference type="NCBI Taxonomy" id="41986"/>
    <lineage>
        <taxon>Bacteria</taxon>
        <taxon>Bacillati</taxon>
        <taxon>Actinomycetota</taxon>
        <taxon>Actinomycetes</taxon>
        <taxon>Micrococcales</taxon>
        <taxon>Microbacteriaceae</taxon>
        <taxon>Agromyces</taxon>
    </lineage>
</organism>
<dbReference type="Proteomes" id="UP000610303">
    <property type="component" value="Unassembled WGS sequence"/>
</dbReference>
<accession>A0A918CG90</accession>
<dbReference type="PROSITE" id="PS50932">
    <property type="entry name" value="HTH_LACI_2"/>
    <property type="match status" value="1"/>
</dbReference>
<dbReference type="RefSeq" id="WP_189084382.1">
    <property type="nucleotide sequence ID" value="NZ_BMRJ01000001.1"/>
</dbReference>
<dbReference type="EMBL" id="BMRJ01000001">
    <property type="protein sequence ID" value="GGR20550.1"/>
    <property type="molecule type" value="Genomic_DNA"/>
</dbReference>
<protein>
    <submittedName>
        <fullName evidence="5">LacI family transcriptional regulator</fullName>
    </submittedName>
</protein>
<evidence type="ECO:0000256" key="1">
    <source>
        <dbReference type="ARBA" id="ARBA00023015"/>
    </source>
</evidence>
<dbReference type="CDD" id="cd01392">
    <property type="entry name" value="HTH_LacI"/>
    <property type="match status" value="1"/>
</dbReference>
<evidence type="ECO:0000256" key="2">
    <source>
        <dbReference type="ARBA" id="ARBA00023125"/>
    </source>
</evidence>
<dbReference type="SUPFAM" id="SSF47413">
    <property type="entry name" value="lambda repressor-like DNA-binding domains"/>
    <property type="match status" value="1"/>
</dbReference>
<dbReference type="AlphaFoldDB" id="A0A918CG90"/>
<feature type="domain" description="HTH lacI-type" evidence="4">
    <location>
        <begin position="10"/>
        <end position="65"/>
    </location>
</feature>
<dbReference type="Pfam" id="PF13377">
    <property type="entry name" value="Peripla_BP_3"/>
    <property type="match status" value="1"/>
</dbReference>
<dbReference type="GO" id="GO:0003700">
    <property type="term" value="F:DNA-binding transcription factor activity"/>
    <property type="evidence" value="ECO:0007669"/>
    <property type="project" value="TreeGrafter"/>
</dbReference>
<comment type="caution">
    <text evidence="5">The sequence shown here is derived from an EMBL/GenBank/DDBJ whole genome shotgun (WGS) entry which is preliminary data.</text>
</comment>
<dbReference type="Gene3D" id="1.10.260.40">
    <property type="entry name" value="lambda repressor-like DNA-binding domains"/>
    <property type="match status" value="1"/>
</dbReference>
<keyword evidence="6" id="KW-1185">Reference proteome</keyword>
<sequence length="342" mass="36259">MDREPNARTATLHDVAREAGVSLATASRVLNGSTRKVNEEYRQRVIDAAARLDYTTNLSAQAIVRGSTTTVALLVADIADPYFAQIAAGVVREADEDGLIVTMAATERDPERELALVRTLRGQRPRAMLLAASRRSDEPETAALVAELASYERAGGRVAYLGSGELDFRAVRIGNVAGAEALARALAGLGYRRFAVLAGPEGLHTGDDRLRGFTAGVEAAGGTIARVERAGFTRDDGREGMQRLLKRGVEGIELVFAVNDVMAMGAMTALREAGLEPGRELAVAGFDDIPTVQDVSPPLTSVRIPLQETGRRLLRVALGEETAADGGEASAEVVLRASTPAR</sequence>
<dbReference type="InterPro" id="IPR000843">
    <property type="entry name" value="HTH_LacI"/>
</dbReference>
<evidence type="ECO:0000313" key="5">
    <source>
        <dbReference type="EMBL" id="GGR20550.1"/>
    </source>
</evidence>
<evidence type="ECO:0000256" key="3">
    <source>
        <dbReference type="ARBA" id="ARBA00023163"/>
    </source>
</evidence>
<dbReference type="PANTHER" id="PTHR30146:SF109">
    <property type="entry name" value="HTH-TYPE TRANSCRIPTIONAL REGULATOR GALS"/>
    <property type="match status" value="1"/>
</dbReference>
<dbReference type="Gene3D" id="3.40.50.2300">
    <property type="match status" value="2"/>
</dbReference>
<dbReference type="Pfam" id="PF00356">
    <property type="entry name" value="LacI"/>
    <property type="match status" value="1"/>
</dbReference>
<dbReference type="PROSITE" id="PS00356">
    <property type="entry name" value="HTH_LACI_1"/>
    <property type="match status" value="1"/>
</dbReference>
<gene>
    <name evidence="5" type="primary">lacI</name>
    <name evidence="5" type="ORF">GCM10010196_12350</name>
</gene>
<dbReference type="GO" id="GO:0000976">
    <property type="term" value="F:transcription cis-regulatory region binding"/>
    <property type="evidence" value="ECO:0007669"/>
    <property type="project" value="TreeGrafter"/>
</dbReference>
<dbReference type="InterPro" id="IPR028082">
    <property type="entry name" value="Peripla_BP_I"/>
</dbReference>
<reference evidence="5" key="1">
    <citation type="journal article" date="2014" name="Int. J. Syst. Evol. Microbiol.">
        <title>Complete genome sequence of Corynebacterium casei LMG S-19264T (=DSM 44701T), isolated from a smear-ripened cheese.</title>
        <authorList>
            <consortium name="US DOE Joint Genome Institute (JGI-PGF)"/>
            <person name="Walter F."/>
            <person name="Albersmeier A."/>
            <person name="Kalinowski J."/>
            <person name="Ruckert C."/>
        </authorList>
    </citation>
    <scope>NUCLEOTIDE SEQUENCE</scope>
    <source>
        <strain evidence="5">JCM 3346</strain>
    </source>
</reference>
<evidence type="ECO:0000313" key="6">
    <source>
        <dbReference type="Proteomes" id="UP000610303"/>
    </source>
</evidence>
<evidence type="ECO:0000259" key="4">
    <source>
        <dbReference type="PROSITE" id="PS50932"/>
    </source>
</evidence>
<dbReference type="CDD" id="cd06267">
    <property type="entry name" value="PBP1_LacI_sugar_binding-like"/>
    <property type="match status" value="1"/>
</dbReference>
<dbReference type="InterPro" id="IPR046335">
    <property type="entry name" value="LacI/GalR-like_sensor"/>
</dbReference>
<reference evidence="5" key="2">
    <citation type="submission" date="2020-09" db="EMBL/GenBank/DDBJ databases">
        <authorList>
            <person name="Sun Q."/>
            <person name="Ohkuma M."/>
        </authorList>
    </citation>
    <scope>NUCLEOTIDE SEQUENCE</scope>
    <source>
        <strain evidence="5">JCM 3346</strain>
    </source>
</reference>
<dbReference type="PANTHER" id="PTHR30146">
    <property type="entry name" value="LACI-RELATED TRANSCRIPTIONAL REPRESSOR"/>
    <property type="match status" value="1"/>
</dbReference>
<keyword evidence="3" id="KW-0804">Transcription</keyword>
<name>A0A918CG90_AGRME</name>
<dbReference type="PRINTS" id="PR00036">
    <property type="entry name" value="HTHLACI"/>
</dbReference>
<dbReference type="SUPFAM" id="SSF53822">
    <property type="entry name" value="Periplasmic binding protein-like I"/>
    <property type="match status" value="1"/>
</dbReference>
<keyword evidence="2" id="KW-0238">DNA-binding</keyword>
<keyword evidence="1" id="KW-0805">Transcription regulation</keyword>